<comment type="caution">
    <text evidence="4">The sequence shown here is derived from an EMBL/GenBank/DDBJ whole genome shotgun (WGS) entry which is preliminary data.</text>
</comment>
<dbReference type="CDD" id="cd18186">
    <property type="entry name" value="BTB_POZ_ZBTB_KLHL-like"/>
    <property type="match status" value="1"/>
</dbReference>
<evidence type="ECO:0000313" key="4">
    <source>
        <dbReference type="EMBL" id="KAJ6228172.1"/>
    </source>
</evidence>
<keyword evidence="5" id="KW-1185">Reference proteome</keyword>
<dbReference type="InterPro" id="IPR000210">
    <property type="entry name" value="BTB/POZ_dom"/>
</dbReference>
<dbReference type="Proteomes" id="UP001150062">
    <property type="component" value="Unassembled WGS sequence"/>
</dbReference>
<dbReference type="EMBL" id="JAOAOG010000329">
    <property type="protein sequence ID" value="KAJ6228172.1"/>
    <property type="molecule type" value="Genomic_DNA"/>
</dbReference>
<dbReference type="PANTHER" id="PTHR46337">
    <property type="entry name" value="RCC1-LIKE G EXCHANGING FACTOR-LIKE PROTEIN"/>
    <property type="match status" value="1"/>
</dbReference>
<feature type="domain" description="BTB" evidence="3">
    <location>
        <begin position="437"/>
        <end position="502"/>
    </location>
</feature>
<dbReference type="SUPFAM" id="SSF50985">
    <property type="entry name" value="RCC1/BLIP-II"/>
    <property type="match status" value="1"/>
</dbReference>
<feature type="repeat" description="RCC1" evidence="1">
    <location>
        <begin position="155"/>
        <end position="204"/>
    </location>
</feature>
<evidence type="ECO:0000256" key="1">
    <source>
        <dbReference type="PROSITE-ProRule" id="PRU00235"/>
    </source>
</evidence>
<feature type="repeat" description="RCC1" evidence="1">
    <location>
        <begin position="101"/>
        <end position="154"/>
    </location>
</feature>
<sequence length="595" mass="68770">MKSVYYCYSFGNNSYGQCGYKKVKHTEGRYNSSDFEAHLLVDLDYEIDHVIALKTQTMIVTKKGSIIKIGKNGKKVFQMGEEKVVSASGGKGHCLFLMLSGNLYGYGSNSFGQLGSFRPQYLPQVGKINTFNQMSLEIIKVVCSRSASFFLCKNGDLYACGSNKYGEIGMRSNSAKQVTPIKVHIKYVRDVFSGPTSNYVIALTVDNKLYIWGDTSNLFFDTRGENFVSYQSFPLLYNFRVSNTIKTIACGKREFNVLFENGKYSNSNGMGNKHTTAVKWISASKNDFFYLLQDNEVQVKMRLKAKLPLVKPMHNIRIVAGHSTFFVYTYNQLSVLAIDLLQLFQKKIMTDCELNGIKCHKALLEIRIGASFDNFPEILKKYSKEETSEFLSWVYSDYTSNFDLVEKIINKLQSSQKININPLSHDLLKLLKSPKTSDFALIVDNVEIPIHRFVLCARSELFHKTFKLHNSKKKVPDFSGKSLESIKILIHYFYTEKLILNEKKFDIIYPELEDAMEYYHINKVSDYSHQLEMERQRIELIKKENGEKIQEKIEKEKILQKPNSKKSRRRNKKKKKKKKRRKKEQRLDLEHGQKN</sequence>
<dbReference type="PROSITE" id="PS50097">
    <property type="entry name" value="BTB"/>
    <property type="match status" value="1"/>
</dbReference>
<dbReference type="SMART" id="SM00225">
    <property type="entry name" value="BTB"/>
    <property type="match status" value="1"/>
</dbReference>
<dbReference type="InterPro" id="IPR011333">
    <property type="entry name" value="SKP1/BTB/POZ_sf"/>
</dbReference>
<dbReference type="SUPFAM" id="SSF54695">
    <property type="entry name" value="POZ domain"/>
    <property type="match status" value="1"/>
</dbReference>
<accession>A0ABQ8X6G8</accession>
<feature type="region of interest" description="Disordered" evidence="2">
    <location>
        <begin position="552"/>
        <end position="595"/>
    </location>
</feature>
<dbReference type="Gene3D" id="2.130.10.30">
    <property type="entry name" value="Regulator of chromosome condensation 1/beta-lactamase-inhibitor protein II"/>
    <property type="match status" value="1"/>
</dbReference>
<protein>
    <submittedName>
        <fullName evidence="4">Btk-binding protein-related</fullName>
    </submittedName>
</protein>
<dbReference type="InterPro" id="IPR000408">
    <property type="entry name" value="Reg_chr_condens"/>
</dbReference>
<proteinExistence type="predicted"/>
<dbReference type="PROSITE" id="PS50012">
    <property type="entry name" value="RCC1_3"/>
    <property type="match status" value="2"/>
</dbReference>
<dbReference type="Pfam" id="PF13540">
    <property type="entry name" value="RCC1_2"/>
    <property type="match status" value="2"/>
</dbReference>
<feature type="compositionally biased region" description="Basic and acidic residues" evidence="2">
    <location>
        <begin position="585"/>
        <end position="595"/>
    </location>
</feature>
<reference evidence="4" key="1">
    <citation type="submission" date="2022-08" db="EMBL/GenBank/DDBJ databases">
        <title>Novel sulfate-reducing endosymbionts in the free-living metamonad Anaeramoeba.</title>
        <authorList>
            <person name="Jerlstrom-Hultqvist J."/>
            <person name="Cepicka I."/>
            <person name="Gallot-Lavallee L."/>
            <person name="Salas-Leiva D."/>
            <person name="Curtis B.A."/>
            <person name="Zahonova K."/>
            <person name="Pipaliya S."/>
            <person name="Dacks J."/>
            <person name="Roger A.J."/>
        </authorList>
    </citation>
    <scope>NUCLEOTIDE SEQUENCE</scope>
    <source>
        <strain evidence="4">Schooner1</strain>
    </source>
</reference>
<name>A0ABQ8X6G8_9EUKA</name>
<dbReference type="Gene3D" id="3.30.710.10">
    <property type="entry name" value="Potassium Channel Kv1.1, Chain A"/>
    <property type="match status" value="1"/>
</dbReference>
<feature type="compositionally biased region" description="Basic residues" evidence="2">
    <location>
        <begin position="563"/>
        <end position="584"/>
    </location>
</feature>
<gene>
    <name evidence="4" type="ORF">M0813_08999</name>
</gene>
<evidence type="ECO:0000313" key="5">
    <source>
        <dbReference type="Proteomes" id="UP001150062"/>
    </source>
</evidence>
<evidence type="ECO:0000256" key="2">
    <source>
        <dbReference type="SAM" id="MobiDB-lite"/>
    </source>
</evidence>
<dbReference type="PANTHER" id="PTHR46337:SF1">
    <property type="entry name" value="RCC1-LIKE G EXCHANGING FACTOR-LIKE PROTEIN"/>
    <property type="match status" value="1"/>
</dbReference>
<organism evidence="4 5">
    <name type="scientific">Anaeramoeba flamelloides</name>
    <dbReference type="NCBI Taxonomy" id="1746091"/>
    <lineage>
        <taxon>Eukaryota</taxon>
        <taxon>Metamonada</taxon>
        <taxon>Anaeramoebidae</taxon>
        <taxon>Anaeramoeba</taxon>
    </lineage>
</organism>
<dbReference type="InterPro" id="IPR009091">
    <property type="entry name" value="RCC1/BLIP-II"/>
</dbReference>
<dbReference type="Pfam" id="PF00651">
    <property type="entry name" value="BTB"/>
    <property type="match status" value="1"/>
</dbReference>
<evidence type="ECO:0000259" key="3">
    <source>
        <dbReference type="PROSITE" id="PS50097"/>
    </source>
</evidence>
<dbReference type="InterPro" id="IPR053035">
    <property type="entry name" value="Mitochondrial_GEF_domain"/>
</dbReference>